<name>A0ABR9QWP9_9FIRM</name>
<organism evidence="3 4">
    <name type="scientific">Gallibacter intestinalis</name>
    <dbReference type="NCBI Taxonomy" id="2779356"/>
    <lineage>
        <taxon>Bacteria</taxon>
        <taxon>Bacillati</taxon>
        <taxon>Bacillota</taxon>
        <taxon>Clostridia</taxon>
        <taxon>Eubacteriales</taxon>
        <taxon>Eubacteriaceae</taxon>
        <taxon>Gallibacter</taxon>
    </lineage>
</organism>
<dbReference type="Pfam" id="PF10531">
    <property type="entry name" value="SLBB"/>
    <property type="match status" value="1"/>
</dbReference>
<dbReference type="NCBIfam" id="TIGR00426">
    <property type="entry name" value="competence protein ComEA helix-hairpin-helix repeat region"/>
    <property type="match status" value="1"/>
</dbReference>
<proteinExistence type="predicted"/>
<dbReference type="SMART" id="SM00278">
    <property type="entry name" value="HhH1"/>
    <property type="match status" value="2"/>
</dbReference>
<feature type="domain" description="Helix-hairpin-helix DNA-binding motif class 1" evidence="2">
    <location>
        <begin position="200"/>
        <end position="219"/>
    </location>
</feature>
<dbReference type="SUPFAM" id="SSF47781">
    <property type="entry name" value="RuvA domain 2-like"/>
    <property type="match status" value="1"/>
</dbReference>
<dbReference type="PANTHER" id="PTHR21180">
    <property type="entry name" value="ENDONUCLEASE/EXONUCLEASE/PHOSPHATASE FAMILY DOMAIN-CONTAINING PROTEIN 1"/>
    <property type="match status" value="1"/>
</dbReference>
<dbReference type="InterPro" id="IPR004509">
    <property type="entry name" value="Competence_ComEA_HhH"/>
</dbReference>
<protein>
    <submittedName>
        <fullName evidence="3">Helix-hairpin-helix domain-containing protein</fullName>
    </submittedName>
</protein>
<dbReference type="EMBL" id="JADCKA010000002">
    <property type="protein sequence ID" value="MBE5034975.1"/>
    <property type="molecule type" value="Genomic_DNA"/>
</dbReference>
<dbReference type="Pfam" id="PF12836">
    <property type="entry name" value="HHH_3"/>
    <property type="match status" value="1"/>
</dbReference>
<dbReference type="InterPro" id="IPR010994">
    <property type="entry name" value="RuvA_2-like"/>
</dbReference>
<dbReference type="InterPro" id="IPR051675">
    <property type="entry name" value="Endo/Exo/Phosphatase_dom_1"/>
</dbReference>
<dbReference type="RefSeq" id="WP_226384646.1">
    <property type="nucleotide sequence ID" value="NZ_JADCKA010000002.1"/>
</dbReference>
<dbReference type="Proteomes" id="UP001516588">
    <property type="component" value="Unassembled WGS sequence"/>
</dbReference>
<keyword evidence="1" id="KW-1133">Transmembrane helix</keyword>
<evidence type="ECO:0000313" key="3">
    <source>
        <dbReference type="EMBL" id="MBE5034975.1"/>
    </source>
</evidence>
<sequence>MNNSIFDYIKSYFKKYFNKNYVIEHKALFFKGGVLIIFLIAATFIFIGKSDEDKTLEQVEKLSEEQMTEDDENWMEEYQTDDVYVDIGGEVINPMLLQLPSGSRIDDAIKAAGGLTDKADLSNVNRAQLLEDGQKILIPTLGDSASAEEAQKISDAQKDVKVNINTANDDELRTLDGVGPATAEKIINHREKNGRFKSIEDIMDVSGIGEKTFERLKDDICV</sequence>
<keyword evidence="4" id="KW-1185">Reference proteome</keyword>
<evidence type="ECO:0000313" key="4">
    <source>
        <dbReference type="Proteomes" id="UP001516588"/>
    </source>
</evidence>
<keyword evidence="1" id="KW-0812">Transmembrane</keyword>
<evidence type="ECO:0000259" key="2">
    <source>
        <dbReference type="SMART" id="SM00278"/>
    </source>
</evidence>
<feature type="domain" description="Helix-hairpin-helix DNA-binding motif class 1" evidence="2">
    <location>
        <begin position="170"/>
        <end position="189"/>
    </location>
</feature>
<keyword evidence="1" id="KW-0472">Membrane</keyword>
<dbReference type="PANTHER" id="PTHR21180:SF32">
    <property type="entry name" value="ENDONUCLEASE_EXONUCLEASE_PHOSPHATASE FAMILY DOMAIN-CONTAINING PROTEIN 1"/>
    <property type="match status" value="1"/>
</dbReference>
<dbReference type="Gene3D" id="3.10.560.10">
    <property type="entry name" value="Outer membrane lipoprotein wza domain like"/>
    <property type="match status" value="1"/>
</dbReference>
<dbReference type="Gene3D" id="1.10.150.310">
    <property type="entry name" value="Tex RuvX-like domain-like"/>
    <property type="match status" value="1"/>
</dbReference>
<feature type="transmembrane region" description="Helical" evidence="1">
    <location>
        <begin position="28"/>
        <end position="47"/>
    </location>
</feature>
<accession>A0ABR9QWP9</accession>
<dbReference type="InterPro" id="IPR003583">
    <property type="entry name" value="Hlx-hairpin-Hlx_DNA-bd_motif"/>
</dbReference>
<gene>
    <name evidence="3" type="ORF">INF20_01620</name>
</gene>
<reference evidence="3 4" key="1">
    <citation type="submission" date="2020-10" db="EMBL/GenBank/DDBJ databases">
        <title>ChiBAC.</title>
        <authorList>
            <person name="Zenner C."/>
            <person name="Hitch T.C.A."/>
            <person name="Clavel T."/>
        </authorList>
    </citation>
    <scope>NUCLEOTIDE SEQUENCE [LARGE SCALE GENOMIC DNA]</scope>
    <source>
        <strain evidence="3 4">DSM 108706</strain>
    </source>
</reference>
<dbReference type="InterPro" id="IPR019554">
    <property type="entry name" value="Soluble_ligand-bd"/>
</dbReference>
<comment type="caution">
    <text evidence="3">The sequence shown here is derived from an EMBL/GenBank/DDBJ whole genome shotgun (WGS) entry which is preliminary data.</text>
</comment>
<evidence type="ECO:0000256" key="1">
    <source>
        <dbReference type="SAM" id="Phobius"/>
    </source>
</evidence>